<name>A0AAN7BIZ1_9PEZI</name>
<reference evidence="12" key="1">
    <citation type="journal article" date="2023" name="Mol. Phylogenet. Evol.">
        <title>Genome-scale phylogeny and comparative genomics of the fungal order Sordariales.</title>
        <authorList>
            <person name="Hensen N."/>
            <person name="Bonometti L."/>
            <person name="Westerberg I."/>
            <person name="Brannstrom I.O."/>
            <person name="Guillou S."/>
            <person name="Cros-Aarteil S."/>
            <person name="Calhoun S."/>
            <person name="Haridas S."/>
            <person name="Kuo A."/>
            <person name="Mondo S."/>
            <person name="Pangilinan J."/>
            <person name="Riley R."/>
            <person name="LaButti K."/>
            <person name="Andreopoulos B."/>
            <person name="Lipzen A."/>
            <person name="Chen C."/>
            <person name="Yan M."/>
            <person name="Daum C."/>
            <person name="Ng V."/>
            <person name="Clum A."/>
            <person name="Steindorff A."/>
            <person name="Ohm R.A."/>
            <person name="Martin F."/>
            <person name="Silar P."/>
            <person name="Natvig D.O."/>
            <person name="Lalanne C."/>
            <person name="Gautier V."/>
            <person name="Ament-Velasquez S.L."/>
            <person name="Kruys A."/>
            <person name="Hutchinson M.I."/>
            <person name="Powell A.J."/>
            <person name="Barry K."/>
            <person name="Miller A.N."/>
            <person name="Grigoriev I.V."/>
            <person name="Debuchy R."/>
            <person name="Gladieux P."/>
            <person name="Hiltunen Thoren M."/>
            <person name="Johannesson H."/>
        </authorList>
    </citation>
    <scope>NUCLEOTIDE SEQUENCE</scope>
    <source>
        <strain evidence="12">CBS 990.96</strain>
    </source>
</reference>
<proteinExistence type="inferred from homology"/>
<evidence type="ECO:0000256" key="3">
    <source>
        <dbReference type="ARBA" id="ARBA00022679"/>
    </source>
</evidence>
<protein>
    <recommendedName>
        <fullName evidence="6">Alpha N-terminal protein methyltransferase 1</fullName>
        <ecNumber evidence="5">2.1.1.244</ecNumber>
    </recommendedName>
    <alternativeName>
        <fullName evidence="7">X-Pro-Lys N-terminal protein methyltransferase 1</fullName>
    </alternativeName>
</protein>
<dbReference type="PIRSF" id="PIRSF016958">
    <property type="entry name" value="DUF858_MeTrfase_lik"/>
    <property type="match status" value="1"/>
</dbReference>
<feature type="binding site" evidence="11">
    <location>
        <position position="69"/>
    </location>
    <ligand>
        <name>S-adenosyl-L-methionine</name>
        <dbReference type="ChEBI" id="CHEBI:59789"/>
    </ligand>
</feature>
<evidence type="ECO:0000256" key="9">
    <source>
        <dbReference type="ARBA" id="ARBA00047885"/>
    </source>
</evidence>
<evidence type="ECO:0000256" key="8">
    <source>
        <dbReference type="ARBA" id="ARBA00047306"/>
    </source>
</evidence>
<dbReference type="InterPro" id="IPR029063">
    <property type="entry name" value="SAM-dependent_MTases_sf"/>
</dbReference>
<keyword evidence="3" id="KW-0808">Transferase</keyword>
<keyword evidence="4 11" id="KW-0949">S-adenosyl-L-methionine</keyword>
<dbReference type="PANTHER" id="PTHR12753:SF0">
    <property type="entry name" value="ALPHA N-TERMINAL PROTEIN METHYLTRANSFERASE 1"/>
    <property type="match status" value="1"/>
</dbReference>
<evidence type="ECO:0000256" key="4">
    <source>
        <dbReference type="ARBA" id="ARBA00022691"/>
    </source>
</evidence>
<evidence type="ECO:0000256" key="7">
    <source>
        <dbReference type="ARBA" id="ARBA00043129"/>
    </source>
</evidence>
<dbReference type="SUPFAM" id="SSF53335">
    <property type="entry name" value="S-adenosyl-L-methionine-dependent methyltransferases"/>
    <property type="match status" value="1"/>
</dbReference>
<evidence type="ECO:0000256" key="5">
    <source>
        <dbReference type="ARBA" id="ARBA00039112"/>
    </source>
</evidence>
<feature type="binding site" evidence="11">
    <location>
        <position position="132"/>
    </location>
    <ligand>
        <name>S-adenosyl-L-methionine</name>
        <dbReference type="ChEBI" id="CHEBI:59789"/>
    </ligand>
</feature>
<comment type="catalytic activity">
    <reaction evidence="8">
        <text>N-terminal L-seryl-L-prolyl-L-lysyl-[protein] + 3 S-adenosyl-L-methionine = N-terminal N,N,N-trimethyl-L-seryl-L-prolyl-L-lysyl-[protein] + 3 S-adenosyl-L-homocysteine + 3 H(+)</text>
        <dbReference type="Rhea" id="RHEA:54724"/>
        <dbReference type="Rhea" id="RHEA-COMP:13789"/>
        <dbReference type="Rhea" id="RHEA-COMP:13973"/>
        <dbReference type="ChEBI" id="CHEBI:15378"/>
        <dbReference type="ChEBI" id="CHEBI:57856"/>
        <dbReference type="ChEBI" id="CHEBI:59789"/>
        <dbReference type="ChEBI" id="CHEBI:138061"/>
        <dbReference type="ChEBI" id="CHEBI:138317"/>
        <dbReference type="EC" id="2.1.1.244"/>
    </reaction>
</comment>
<evidence type="ECO:0000256" key="1">
    <source>
        <dbReference type="ARBA" id="ARBA00009059"/>
    </source>
</evidence>
<sequence length="226" mass="24960">MSKPDSLISKTDGLAYWTSISPDITGMLGGFPHISRVDLRGSRNFLAKHGFGSKPGSQQRVAKLALEGGAGIGRITQGLLLDGICEKVDVIEPVEKFTAKLKETEGVRKVWNIGLEDWVATEGEKYDLIWIQWCVGHLRDEQLVAFLKRCKGALVEEGDGLIVVKENNTTGMRDEFDEVDSSVTRADASLRRIFKEAGLKLLRAELQSGFQAEGLLPVRMYALKPE</sequence>
<comment type="caution">
    <text evidence="12">The sequence shown here is derived from an EMBL/GenBank/DDBJ whole genome shotgun (WGS) entry which is preliminary data.</text>
</comment>
<evidence type="ECO:0000256" key="10">
    <source>
        <dbReference type="ARBA" id="ARBA00048167"/>
    </source>
</evidence>
<dbReference type="InterPro" id="IPR008576">
    <property type="entry name" value="MeTrfase_NTM1"/>
</dbReference>
<evidence type="ECO:0000256" key="6">
    <source>
        <dbReference type="ARBA" id="ARBA00039449"/>
    </source>
</evidence>
<keyword evidence="2" id="KW-0489">Methyltransferase</keyword>
<comment type="catalytic activity">
    <reaction evidence="10">
        <text>N-terminal L-alanyl-L-prolyl-L-lysyl-[protein] + 3 S-adenosyl-L-methionine = N-terminal N,N,N-trimethyl-L-alanyl-L-prolyl-L-lysyl-[protein] + 3 S-adenosyl-L-homocysteine + 3 H(+)</text>
        <dbReference type="Rhea" id="RHEA:54712"/>
        <dbReference type="Rhea" id="RHEA-COMP:13785"/>
        <dbReference type="Rhea" id="RHEA-COMP:13971"/>
        <dbReference type="ChEBI" id="CHEBI:15378"/>
        <dbReference type="ChEBI" id="CHEBI:57856"/>
        <dbReference type="ChEBI" id="CHEBI:59789"/>
        <dbReference type="ChEBI" id="CHEBI:138057"/>
        <dbReference type="ChEBI" id="CHEBI:138315"/>
        <dbReference type="EC" id="2.1.1.244"/>
    </reaction>
</comment>
<evidence type="ECO:0000313" key="13">
    <source>
        <dbReference type="Proteomes" id="UP001301958"/>
    </source>
</evidence>
<organism evidence="12 13">
    <name type="scientific">Podospora fimiseda</name>
    <dbReference type="NCBI Taxonomy" id="252190"/>
    <lineage>
        <taxon>Eukaryota</taxon>
        <taxon>Fungi</taxon>
        <taxon>Dikarya</taxon>
        <taxon>Ascomycota</taxon>
        <taxon>Pezizomycotina</taxon>
        <taxon>Sordariomycetes</taxon>
        <taxon>Sordariomycetidae</taxon>
        <taxon>Sordariales</taxon>
        <taxon>Podosporaceae</taxon>
        <taxon>Podospora</taxon>
    </lineage>
</organism>
<evidence type="ECO:0000256" key="11">
    <source>
        <dbReference type="PIRSR" id="PIRSR016958-1"/>
    </source>
</evidence>
<keyword evidence="13" id="KW-1185">Reference proteome</keyword>
<dbReference type="EC" id="2.1.1.244" evidence="5"/>
<dbReference type="Gene3D" id="3.40.50.150">
    <property type="entry name" value="Vaccinia Virus protein VP39"/>
    <property type="match status" value="1"/>
</dbReference>
<dbReference type="PANTHER" id="PTHR12753">
    <property type="entry name" value="AD-003 - RELATED"/>
    <property type="match status" value="1"/>
</dbReference>
<dbReference type="GO" id="GO:0005737">
    <property type="term" value="C:cytoplasm"/>
    <property type="evidence" value="ECO:0007669"/>
    <property type="project" value="TreeGrafter"/>
</dbReference>
<reference evidence="12" key="2">
    <citation type="submission" date="2023-05" db="EMBL/GenBank/DDBJ databases">
        <authorList>
            <consortium name="Lawrence Berkeley National Laboratory"/>
            <person name="Steindorff A."/>
            <person name="Hensen N."/>
            <person name="Bonometti L."/>
            <person name="Westerberg I."/>
            <person name="Brannstrom I.O."/>
            <person name="Guillou S."/>
            <person name="Cros-Aarteil S."/>
            <person name="Calhoun S."/>
            <person name="Haridas S."/>
            <person name="Kuo A."/>
            <person name="Mondo S."/>
            <person name="Pangilinan J."/>
            <person name="Riley R."/>
            <person name="Labutti K."/>
            <person name="Andreopoulos B."/>
            <person name="Lipzen A."/>
            <person name="Chen C."/>
            <person name="Yanf M."/>
            <person name="Daum C."/>
            <person name="Ng V."/>
            <person name="Clum A."/>
            <person name="Ohm R."/>
            <person name="Martin F."/>
            <person name="Silar P."/>
            <person name="Natvig D."/>
            <person name="Lalanne C."/>
            <person name="Gautier V."/>
            <person name="Ament-Velasquez S.L."/>
            <person name="Kruys A."/>
            <person name="Hutchinson M.I."/>
            <person name="Powell A.J."/>
            <person name="Barry K."/>
            <person name="Miller A.N."/>
            <person name="Grigoriev I.V."/>
            <person name="Debuchy R."/>
            <person name="Gladieux P."/>
            <person name="Thoren M.H."/>
            <person name="Johannesson H."/>
        </authorList>
    </citation>
    <scope>NUCLEOTIDE SEQUENCE</scope>
    <source>
        <strain evidence="12">CBS 990.96</strain>
    </source>
</reference>
<comment type="catalytic activity">
    <reaction evidence="9">
        <text>N-terminal L-prolyl-L-prolyl-L-lysyl-[protein] + 2 S-adenosyl-L-methionine = N-terminal N,N-dimethyl-L-prolyl-L-prolyl-L-lysyl-[protein] + 2 S-adenosyl-L-homocysteine + 2 H(+)</text>
        <dbReference type="Rhea" id="RHEA:54736"/>
        <dbReference type="Rhea" id="RHEA-COMP:13787"/>
        <dbReference type="Rhea" id="RHEA-COMP:13974"/>
        <dbReference type="ChEBI" id="CHEBI:15378"/>
        <dbReference type="ChEBI" id="CHEBI:57856"/>
        <dbReference type="ChEBI" id="CHEBI:59789"/>
        <dbReference type="ChEBI" id="CHEBI:138059"/>
        <dbReference type="ChEBI" id="CHEBI:138318"/>
        <dbReference type="EC" id="2.1.1.244"/>
    </reaction>
</comment>
<dbReference type="GO" id="GO:0032259">
    <property type="term" value="P:methylation"/>
    <property type="evidence" value="ECO:0007669"/>
    <property type="project" value="UniProtKB-KW"/>
</dbReference>
<dbReference type="Proteomes" id="UP001301958">
    <property type="component" value="Unassembled WGS sequence"/>
</dbReference>
<feature type="binding site" evidence="11">
    <location>
        <position position="74"/>
    </location>
    <ligand>
        <name>S-adenosyl-L-methionine</name>
        <dbReference type="ChEBI" id="CHEBI:59789"/>
    </ligand>
</feature>
<accession>A0AAN7BIZ1</accession>
<dbReference type="Pfam" id="PF05891">
    <property type="entry name" value="Methyltransf_PK"/>
    <property type="match status" value="1"/>
</dbReference>
<dbReference type="EMBL" id="MU865398">
    <property type="protein sequence ID" value="KAK4224274.1"/>
    <property type="molecule type" value="Genomic_DNA"/>
</dbReference>
<dbReference type="AlphaFoldDB" id="A0AAN7BIZ1"/>
<gene>
    <name evidence="12" type="ORF">QBC38DRAFT_24713</name>
</gene>
<comment type="similarity">
    <text evidence="1">Belongs to the methyltransferase superfamily. NTM1 family.</text>
</comment>
<evidence type="ECO:0000256" key="2">
    <source>
        <dbReference type="ARBA" id="ARBA00022603"/>
    </source>
</evidence>
<evidence type="ECO:0000313" key="12">
    <source>
        <dbReference type="EMBL" id="KAK4224274.1"/>
    </source>
</evidence>
<dbReference type="GO" id="GO:0071885">
    <property type="term" value="F:N-terminal protein N-methyltransferase activity"/>
    <property type="evidence" value="ECO:0007669"/>
    <property type="project" value="UniProtKB-EC"/>
</dbReference>